<proteinExistence type="predicted"/>
<name>A0ABW7FHW8_9BURK</name>
<feature type="signal peptide" evidence="1">
    <location>
        <begin position="1"/>
        <end position="21"/>
    </location>
</feature>
<keyword evidence="4" id="KW-1185">Reference proteome</keyword>
<feature type="chain" id="PRO_5047188507" evidence="1">
    <location>
        <begin position="22"/>
        <end position="326"/>
    </location>
</feature>
<comment type="caution">
    <text evidence="3">The sequence shown here is derived from an EMBL/GenBank/DDBJ whole genome shotgun (WGS) entry which is preliminary data.</text>
</comment>
<evidence type="ECO:0000256" key="1">
    <source>
        <dbReference type="SAM" id="SignalP"/>
    </source>
</evidence>
<dbReference type="InterPro" id="IPR013424">
    <property type="entry name" value="Ice-binding_C"/>
</dbReference>
<accession>A0ABW7FHW8</accession>
<evidence type="ECO:0000313" key="4">
    <source>
        <dbReference type="Proteomes" id="UP001606301"/>
    </source>
</evidence>
<gene>
    <name evidence="3" type="ORF">ACG0Z3_09515</name>
</gene>
<keyword evidence="1" id="KW-0732">Signal</keyword>
<evidence type="ECO:0000259" key="2">
    <source>
        <dbReference type="Pfam" id="PF07589"/>
    </source>
</evidence>
<sequence>MKHLALWTALALTTAATSTFAQSMSVANVSYIYAAPDTQRLVSNTTGATTESALTADTTYNGIDSAYSRASLAEGSLKASAGGTADYINSSATAQFGDTFGAVDAATGQAHAWQPGEKVTFSFSVTGTIRQSLPSALMAPLDPDFQSLVIFGFQAYRPGYMALQTQMDALWDKPWNAEAQAEYTRLSAAISALRISDSGVGGYLGRPYTPWFDGATAPYIDVQANTPTVISSTFEPGGSFEWVAYLNVSARFQSDFPLPERLTFVVDFSHSVGASFSGPEGTVTTSASGFFPNTVSAVPEPATTLLWLAGFAMLGLIARRGRAPRG</sequence>
<dbReference type="RefSeq" id="WP_394397126.1">
    <property type="nucleotide sequence ID" value="NZ_JBIGHW010000004.1"/>
</dbReference>
<organism evidence="3 4">
    <name type="scientific">Pelomonas margarita</name>
    <dbReference type="NCBI Taxonomy" id="3299031"/>
    <lineage>
        <taxon>Bacteria</taxon>
        <taxon>Pseudomonadati</taxon>
        <taxon>Pseudomonadota</taxon>
        <taxon>Betaproteobacteria</taxon>
        <taxon>Burkholderiales</taxon>
        <taxon>Sphaerotilaceae</taxon>
        <taxon>Roseateles</taxon>
    </lineage>
</organism>
<dbReference type="Pfam" id="PF07589">
    <property type="entry name" value="PEP-CTERM"/>
    <property type="match status" value="1"/>
</dbReference>
<dbReference type="EMBL" id="JBIGHW010000004">
    <property type="protein sequence ID" value="MFG6440915.1"/>
    <property type="molecule type" value="Genomic_DNA"/>
</dbReference>
<feature type="domain" description="Ice-binding protein C-terminal" evidence="2">
    <location>
        <begin position="297"/>
        <end position="320"/>
    </location>
</feature>
<protein>
    <submittedName>
        <fullName evidence="3">PEP-CTERM sorting domain-containing protein</fullName>
    </submittedName>
</protein>
<dbReference type="Proteomes" id="UP001606301">
    <property type="component" value="Unassembled WGS sequence"/>
</dbReference>
<evidence type="ECO:0000313" key="3">
    <source>
        <dbReference type="EMBL" id="MFG6440915.1"/>
    </source>
</evidence>
<reference evidence="3 4" key="1">
    <citation type="submission" date="2024-08" db="EMBL/GenBank/DDBJ databases">
        <authorList>
            <person name="Lu H."/>
        </authorList>
    </citation>
    <scope>NUCLEOTIDE SEQUENCE [LARGE SCALE GENOMIC DNA]</scope>
    <source>
        <strain evidence="3 4">LKC17W</strain>
    </source>
</reference>